<keyword evidence="7" id="KW-0732">Signal</keyword>
<dbReference type="Pfam" id="PF12704">
    <property type="entry name" value="MacB_PCD"/>
    <property type="match status" value="1"/>
</dbReference>
<evidence type="ECO:0000313" key="11">
    <source>
        <dbReference type="Proteomes" id="UP001174909"/>
    </source>
</evidence>
<evidence type="ECO:0000256" key="6">
    <source>
        <dbReference type="SAM" id="Phobius"/>
    </source>
</evidence>
<comment type="subcellular location">
    <subcellularLocation>
        <location evidence="1">Cell membrane</location>
        <topology evidence="1">Multi-pass membrane protein</topology>
    </subcellularLocation>
</comment>
<evidence type="ECO:0000256" key="5">
    <source>
        <dbReference type="ARBA" id="ARBA00023136"/>
    </source>
</evidence>
<keyword evidence="5 6" id="KW-0472">Membrane</keyword>
<feature type="transmembrane region" description="Helical" evidence="6">
    <location>
        <begin position="342"/>
        <end position="367"/>
    </location>
</feature>
<comment type="caution">
    <text evidence="10">The sequence shown here is derived from an EMBL/GenBank/DDBJ whole genome shotgun (WGS) entry which is preliminary data.</text>
</comment>
<feature type="chain" id="PRO_5041333820" evidence="7">
    <location>
        <begin position="18"/>
        <end position="381"/>
    </location>
</feature>
<dbReference type="Pfam" id="PF02687">
    <property type="entry name" value="FtsX"/>
    <property type="match status" value="1"/>
</dbReference>
<dbReference type="GO" id="GO:0098797">
    <property type="term" value="C:plasma membrane protein complex"/>
    <property type="evidence" value="ECO:0007669"/>
    <property type="project" value="TreeGrafter"/>
</dbReference>
<dbReference type="GO" id="GO:0044874">
    <property type="term" value="P:lipoprotein localization to outer membrane"/>
    <property type="evidence" value="ECO:0007669"/>
    <property type="project" value="TreeGrafter"/>
</dbReference>
<evidence type="ECO:0000259" key="9">
    <source>
        <dbReference type="Pfam" id="PF12704"/>
    </source>
</evidence>
<dbReference type="PANTHER" id="PTHR30489:SF0">
    <property type="entry name" value="LIPOPROTEIN-RELEASING SYSTEM TRANSMEMBRANE PROTEIN LOLE"/>
    <property type="match status" value="1"/>
</dbReference>
<feature type="transmembrane region" description="Helical" evidence="6">
    <location>
        <begin position="246"/>
        <end position="268"/>
    </location>
</feature>
<feature type="domain" description="MacB-like periplasmic core" evidence="9">
    <location>
        <begin position="2"/>
        <end position="212"/>
    </location>
</feature>
<reference evidence="10" key="1">
    <citation type="submission" date="2023-03" db="EMBL/GenBank/DDBJ databases">
        <authorList>
            <person name="Steffen K."/>
            <person name="Cardenas P."/>
        </authorList>
    </citation>
    <scope>NUCLEOTIDE SEQUENCE</scope>
</reference>
<dbReference type="InterPro" id="IPR051447">
    <property type="entry name" value="Lipoprotein-release_system"/>
</dbReference>
<dbReference type="AlphaFoldDB" id="A0AA35S0V1"/>
<feature type="domain" description="ABC3 transporter permease C-terminal" evidence="8">
    <location>
        <begin position="249"/>
        <end position="372"/>
    </location>
</feature>
<dbReference type="PANTHER" id="PTHR30489">
    <property type="entry name" value="LIPOPROTEIN-RELEASING SYSTEM TRANSMEMBRANE PROTEIN LOLE"/>
    <property type="match status" value="1"/>
</dbReference>
<keyword evidence="2" id="KW-1003">Cell membrane</keyword>
<sequence>MIAGFTLSSLFIGLSDGAYGNIITMFTRNRIGHIQVHREGYLDKPSLYETIDDYPSVGETIQSTTGVEAWTPRVYAAGLGSVGEKSTAVQVIGVDVARETQATRFDQKMIEGSVLAETASHEAVIGKGLAKILSGTVGSEIVIFSQGADGSIANDVYKIIGIAESGDDGTDRVACYLHIEDAQELFVLEGRIHEIVVIVSNINHVSKITDTIKTRLNNSTLDVAPWQVVAKSFYRAMKVDQQGDAIARWVIMLIVAIGVLNTVLMSVLERTREYGVLKAVGTKPTQIFWLVICEVVIIAIGSIAVGALLGVLANYLLSIYGITYPEEITYGGMKIKTLYAEVNARCLIIPAITVMLSATIVSLFPAIKAARIMPAKAMRTH</sequence>
<proteinExistence type="predicted"/>
<name>A0AA35S0V1_GEOBA</name>
<evidence type="ECO:0000256" key="4">
    <source>
        <dbReference type="ARBA" id="ARBA00022989"/>
    </source>
</evidence>
<evidence type="ECO:0000259" key="8">
    <source>
        <dbReference type="Pfam" id="PF02687"/>
    </source>
</evidence>
<accession>A0AA35S0V1</accession>
<organism evidence="10 11">
    <name type="scientific">Geodia barretti</name>
    <name type="common">Barrett's horny sponge</name>
    <dbReference type="NCBI Taxonomy" id="519541"/>
    <lineage>
        <taxon>Eukaryota</taxon>
        <taxon>Metazoa</taxon>
        <taxon>Porifera</taxon>
        <taxon>Demospongiae</taxon>
        <taxon>Heteroscleromorpha</taxon>
        <taxon>Tetractinellida</taxon>
        <taxon>Astrophorina</taxon>
        <taxon>Geodiidae</taxon>
        <taxon>Geodia</taxon>
    </lineage>
</organism>
<protein>
    <submittedName>
        <fullName evidence="10">Lipoprotein-releasing system transmembrane protein LolC</fullName>
    </submittedName>
</protein>
<keyword evidence="4 6" id="KW-1133">Transmembrane helix</keyword>
<evidence type="ECO:0000313" key="10">
    <source>
        <dbReference type="EMBL" id="CAI8019997.1"/>
    </source>
</evidence>
<keyword evidence="11" id="KW-1185">Reference proteome</keyword>
<evidence type="ECO:0000256" key="7">
    <source>
        <dbReference type="SAM" id="SignalP"/>
    </source>
</evidence>
<dbReference type="EMBL" id="CASHTH010001795">
    <property type="protein sequence ID" value="CAI8019997.1"/>
    <property type="molecule type" value="Genomic_DNA"/>
</dbReference>
<keyword evidence="10" id="KW-0449">Lipoprotein</keyword>
<evidence type="ECO:0000256" key="1">
    <source>
        <dbReference type="ARBA" id="ARBA00004651"/>
    </source>
</evidence>
<dbReference type="InterPro" id="IPR025857">
    <property type="entry name" value="MacB_PCD"/>
</dbReference>
<feature type="transmembrane region" description="Helical" evidence="6">
    <location>
        <begin position="289"/>
        <end position="322"/>
    </location>
</feature>
<feature type="signal peptide" evidence="7">
    <location>
        <begin position="1"/>
        <end position="17"/>
    </location>
</feature>
<evidence type="ECO:0000256" key="3">
    <source>
        <dbReference type="ARBA" id="ARBA00022692"/>
    </source>
</evidence>
<gene>
    <name evidence="10" type="ORF">GBAR_LOCUS11971</name>
</gene>
<evidence type="ECO:0000256" key="2">
    <source>
        <dbReference type="ARBA" id="ARBA00022475"/>
    </source>
</evidence>
<dbReference type="Proteomes" id="UP001174909">
    <property type="component" value="Unassembled WGS sequence"/>
</dbReference>
<dbReference type="InterPro" id="IPR003838">
    <property type="entry name" value="ABC3_permease_C"/>
</dbReference>
<keyword evidence="3 6" id="KW-0812">Transmembrane</keyword>